<sequence length="371" mass="42450">MPENLQQYFTLDKTIQIGISVGILLIFLILRKIFTKYLFNLIFNLTNKPKTEIFKQVIVAFDKPARWFFVALGLFLAIRYSPFFDGQMPLISKVYRSFIVALLSWGLCNLTAASSFLFHKVNQRFDLEMDDILAPFLSKLLRFVIIALSVSVIAQEFNYDVNGFVAGLGLGGLAFALAAKDTISNFFGGIIIITEKPFTIGDWVQTPSVTGTVEDITFRSTRFRTAQEAVVTVPNSTLSMEAITNWTKMNKRQITFSLHVSYATPVEKMDRCIKTLRKMLIEHEDVHDDTIMVNFDMFADSYYNLFFNFYTKTTAWAENLDVREDINYRIIDILAAEGVEFAYPGQTVLVKQKNHNDPFQTNRINGEKERA</sequence>
<dbReference type="InterPro" id="IPR045042">
    <property type="entry name" value="YnaI-like"/>
</dbReference>
<feature type="domain" description="Mechanosensitive ion channel transmembrane helices 2/3" evidence="10">
    <location>
        <begin position="139"/>
        <end position="180"/>
    </location>
</feature>
<reference evidence="11 12" key="1">
    <citation type="journal article" date="2011" name="Front. Microbiol.">
        <title>Genomic signatures of strain selection and enhancement in Bacillus atrophaeus var. globigii, a historical biowarfare simulant.</title>
        <authorList>
            <person name="Gibbons H.S."/>
            <person name="Broomall S.M."/>
            <person name="McNew L.A."/>
            <person name="Daligault H."/>
            <person name="Chapman C."/>
            <person name="Bruce D."/>
            <person name="Karavis M."/>
            <person name="Krepps M."/>
            <person name="McGregor P.A."/>
            <person name="Hong C."/>
            <person name="Park K.H."/>
            <person name="Akmal A."/>
            <person name="Feldman A."/>
            <person name="Lin J.S."/>
            <person name="Chang W.E."/>
            <person name="Higgs B.W."/>
            <person name="Demirev P."/>
            <person name="Lindquist J."/>
            <person name="Liem A."/>
            <person name="Fochler E."/>
            <person name="Read T.D."/>
            <person name="Tapia R."/>
            <person name="Johnson S."/>
            <person name="Bishop-Lilly K.A."/>
            <person name="Detter C."/>
            <person name="Han C."/>
            <person name="Sozhamannan S."/>
            <person name="Rosenzweig C.N."/>
            <person name="Skowronski E.W."/>
        </authorList>
    </citation>
    <scope>NUCLEOTIDE SEQUENCE [LARGE SCALE GENOMIC DNA]</scope>
    <source>
        <strain evidence="11 12">1942</strain>
    </source>
</reference>
<dbReference type="InterPro" id="IPR049142">
    <property type="entry name" value="MS_channel_1st"/>
</dbReference>
<dbReference type="PROSITE" id="PS01246">
    <property type="entry name" value="UPF0003"/>
    <property type="match status" value="1"/>
</dbReference>
<dbReference type="Proteomes" id="UP000006867">
    <property type="component" value="Chromosome"/>
</dbReference>
<keyword evidence="6 7" id="KW-0472">Membrane</keyword>
<proteinExistence type="inferred from homology"/>
<evidence type="ECO:0000259" key="10">
    <source>
        <dbReference type="Pfam" id="PF21088"/>
    </source>
</evidence>
<evidence type="ECO:0000256" key="4">
    <source>
        <dbReference type="ARBA" id="ARBA00022692"/>
    </source>
</evidence>
<dbReference type="InterPro" id="IPR006685">
    <property type="entry name" value="MscS_channel_2nd"/>
</dbReference>
<dbReference type="PANTHER" id="PTHR43634">
    <property type="entry name" value="OW CONDUCTANCE MECHANOSENSITIVE CHANNEL"/>
    <property type="match status" value="1"/>
</dbReference>
<evidence type="ECO:0000256" key="1">
    <source>
        <dbReference type="ARBA" id="ARBA00004651"/>
    </source>
</evidence>
<dbReference type="RefSeq" id="WP_003327788.1">
    <property type="nucleotide sequence ID" value="NC_014639.1"/>
</dbReference>
<protein>
    <submittedName>
        <fullName evidence="11">Small conductance mechano-sensitive channel protein</fullName>
    </submittedName>
</protein>
<keyword evidence="4 7" id="KW-0812">Transmembrane</keyword>
<keyword evidence="12" id="KW-1185">Reference proteome</keyword>
<evidence type="ECO:0000256" key="6">
    <source>
        <dbReference type="ARBA" id="ARBA00023136"/>
    </source>
</evidence>
<evidence type="ECO:0000313" key="12">
    <source>
        <dbReference type="Proteomes" id="UP000006867"/>
    </source>
</evidence>
<dbReference type="SUPFAM" id="SSF82861">
    <property type="entry name" value="Mechanosensitive channel protein MscS (YggB), transmembrane region"/>
    <property type="match status" value="1"/>
</dbReference>
<organism evidence="11 12">
    <name type="scientific">Bacillus atrophaeus (strain 1942)</name>
    <dbReference type="NCBI Taxonomy" id="720555"/>
    <lineage>
        <taxon>Bacteria</taxon>
        <taxon>Bacillati</taxon>
        <taxon>Bacillota</taxon>
        <taxon>Bacilli</taxon>
        <taxon>Bacillales</taxon>
        <taxon>Bacillaceae</taxon>
        <taxon>Bacillus</taxon>
    </lineage>
</organism>
<evidence type="ECO:0000259" key="9">
    <source>
        <dbReference type="Pfam" id="PF21082"/>
    </source>
</evidence>
<dbReference type="SUPFAM" id="SSF50182">
    <property type="entry name" value="Sm-like ribonucleoproteins"/>
    <property type="match status" value="1"/>
</dbReference>
<keyword evidence="5 7" id="KW-1133">Transmembrane helix</keyword>
<comment type="subcellular location">
    <subcellularLocation>
        <location evidence="1">Cell membrane</location>
        <topology evidence="1">Multi-pass membrane protein</topology>
    </subcellularLocation>
</comment>
<gene>
    <name evidence="11" type="ordered locus">BATR1942_02445</name>
</gene>
<dbReference type="Gene3D" id="1.10.287.1260">
    <property type="match status" value="1"/>
</dbReference>
<evidence type="ECO:0000313" key="11">
    <source>
        <dbReference type="EMBL" id="ADP31445.1"/>
    </source>
</evidence>
<comment type="similarity">
    <text evidence="2">Belongs to the MscS (TC 1.A.23) family.</text>
</comment>
<dbReference type="Pfam" id="PF21082">
    <property type="entry name" value="MS_channel_3rd"/>
    <property type="match status" value="1"/>
</dbReference>
<dbReference type="Pfam" id="PF00924">
    <property type="entry name" value="MS_channel_2nd"/>
    <property type="match status" value="1"/>
</dbReference>
<dbReference type="InterPro" id="IPR049278">
    <property type="entry name" value="MS_channel_C"/>
</dbReference>
<evidence type="ECO:0000256" key="7">
    <source>
        <dbReference type="SAM" id="Phobius"/>
    </source>
</evidence>
<evidence type="ECO:0000256" key="2">
    <source>
        <dbReference type="ARBA" id="ARBA00008017"/>
    </source>
</evidence>
<dbReference type="PANTHER" id="PTHR43634:SF2">
    <property type="entry name" value="LOW CONDUCTANCE MECHANOSENSITIVE CHANNEL YNAI"/>
    <property type="match status" value="1"/>
</dbReference>
<dbReference type="InterPro" id="IPR011014">
    <property type="entry name" value="MscS_channel_TM-2"/>
</dbReference>
<evidence type="ECO:0000259" key="8">
    <source>
        <dbReference type="Pfam" id="PF00924"/>
    </source>
</evidence>
<dbReference type="InterPro" id="IPR011066">
    <property type="entry name" value="MscS_channel_C_sf"/>
</dbReference>
<dbReference type="InterPro" id="IPR010920">
    <property type="entry name" value="LSM_dom_sf"/>
</dbReference>
<evidence type="ECO:0000256" key="3">
    <source>
        <dbReference type="ARBA" id="ARBA00022475"/>
    </source>
</evidence>
<dbReference type="InterPro" id="IPR023408">
    <property type="entry name" value="MscS_beta-dom_sf"/>
</dbReference>
<name>A0ABM5LUF6_BACA1</name>
<evidence type="ECO:0000256" key="5">
    <source>
        <dbReference type="ARBA" id="ARBA00022989"/>
    </source>
</evidence>
<feature type="domain" description="Mechanosensitive ion channel MscS C-terminal" evidence="9">
    <location>
        <begin position="254"/>
        <end position="341"/>
    </location>
</feature>
<keyword evidence="3" id="KW-1003">Cell membrane</keyword>
<dbReference type="InterPro" id="IPR006686">
    <property type="entry name" value="MscS_channel_CS"/>
</dbReference>
<feature type="transmembrane region" description="Helical" evidence="7">
    <location>
        <begin position="94"/>
        <end position="118"/>
    </location>
</feature>
<dbReference type="Gene3D" id="3.30.70.100">
    <property type="match status" value="1"/>
</dbReference>
<feature type="transmembrane region" description="Helical" evidence="7">
    <location>
        <begin position="15"/>
        <end position="34"/>
    </location>
</feature>
<dbReference type="EMBL" id="CP002207">
    <property type="protein sequence ID" value="ADP31445.1"/>
    <property type="molecule type" value="Genomic_DNA"/>
</dbReference>
<dbReference type="Pfam" id="PF21088">
    <property type="entry name" value="MS_channel_1st"/>
    <property type="match status" value="1"/>
</dbReference>
<dbReference type="Gene3D" id="2.30.30.60">
    <property type="match status" value="1"/>
</dbReference>
<dbReference type="SUPFAM" id="SSF82689">
    <property type="entry name" value="Mechanosensitive channel protein MscS (YggB), C-terminal domain"/>
    <property type="match status" value="1"/>
</dbReference>
<feature type="domain" description="Mechanosensitive ion channel MscS" evidence="8">
    <location>
        <begin position="181"/>
        <end position="248"/>
    </location>
</feature>
<feature type="transmembrane region" description="Helical" evidence="7">
    <location>
        <begin position="161"/>
        <end position="179"/>
    </location>
</feature>
<accession>A0ABM5LUF6</accession>
<feature type="transmembrane region" description="Helical" evidence="7">
    <location>
        <begin position="139"/>
        <end position="155"/>
    </location>
</feature>